<name>A0AA35ZYW3_LACSI</name>
<dbReference type="Proteomes" id="UP001177003">
    <property type="component" value="Chromosome 9"/>
</dbReference>
<dbReference type="InterPro" id="IPR028082">
    <property type="entry name" value="Peripla_BP_I"/>
</dbReference>
<feature type="transmembrane region" description="Helical" evidence="14">
    <location>
        <begin position="914"/>
        <end position="939"/>
    </location>
</feature>
<dbReference type="SMART" id="SM00079">
    <property type="entry name" value="PBPe"/>
    <property type="match status" value="1"/>
</dbReference>
<comment type="similarity">
    <text evidence="2 13">Belongs to the glutamate-gated ion channel (TC 1.A.10.1) family.</text>
</comment>
<evidence type="ECO:0000313" key="16">
    <source>
        <dbReference type="EMBL" id="CAI9300859.1"/>
    </source>
</evidence>
<keyword evidence="7 13" id="KW-0406">Ion transport</keyword>
<comment type="function">
    <text evidence="13">Glutamate-gated receptor that probably acts as non-selective cation channel.</text>
</comment>
<organism evidence="16 17">
    <name type="scientific">Lactuca saligna</name>
    <name type="common">Willowleaf lettuce</name>
    <dbReference type="NCBI Taxonomy" id="75948"/>
    <lineage>
        <taxon>Eukaryota</taxon>
        <taxon>Viridiplantae</taxon>
        <taxon>Streptophyta</taxon>
        <taxon>Embryophyta</taxon>
        <taxon>Tracheophyta</taxon>
        <taxon>Spermatophyta</taxon>
        <taxon>Magnoliopsida</taxon>
        <taxon>eudicotyledons</taxon>
        <taxon>Gunneridae</taxon>
        <taxon>Pentapetalae</taxon>
        <taxon>asterids</taxon>
        <taxon>campanulids</taxon>
        <taxon>Asterales</taxon>
        <taxon>Asteraceae</taxon>
        <taxon>Cichorioideae</taxon>
        <taxon>Cichorieae</taxon>
        <taxon>Lactucinae</taxon>
        <taxon>Lactuca</taxon>
    </lineage>
</organism>
<evidence type="ECO:0000256" key="13">
    <source>
        <dbReference type="PIRNR" id="PIRNR037090"/>
    </source>
</evidence>
<keyword evidence="10" id="KW-0325">Glycoprotein</keyword>
<feature type="transmembrane region" description="Helical" evidence="14">
    <location>
        <begin position="746"/>
        <end position="770"/>
    </location>
</feature>
<feature type="transmembrane region" description="Helical" evidence="14">
    <location>
        <begin position="686"/>
        <end position="704"/>
    </location>
</feature>
<dbReference type="InterPro" id="IPR015683">
    <property type="entry name" value="Ionotropic_Glu_rcpt"/>
</dbReference>
<keyword evidence="4 14" id="KW-0812">Transmembrane</keyword>
<dbReference type="InterPro" id="IPR001828">
    <property type="entry name" value="ANF_lig-bd_rcpt"/>
</dbReference>
<keyword evidence="11 13" id="KW-1071">Ligand-gated ion channel</keyword>
<evidence type="ECO:0000256" key="10">
    <source>
        <dbReference type="ARBA" id="ARBA00023180"/>
    </source>
</evidence>
<keyword evidence="12 13" id="KW-0407">Ion channel</keyword>
<dbReference type="PIRSF" id="PIRSF037090">
    <property type="entry name" value="Iontro_Glu-like_rcpt_pln"/>
    <property type="match status" value="1"/>
</dbReference>
<dbReference type="Gene3D" id="1.10.287.70">
    <property type="match status" value="1"/>
</dbReference>
<evidence type="ECO:0000256" key="7">
    <source>
        <dbReference type="ARBA" id="ARBA00023065"/>
    </source>
</evidence>
<dbReference type="InterPro" id="IPR001320">
    <property type="entry name" value="Iontro_rcpt_C"/>
</dbReference>
<evidence type="ECO:0000256" key="14">
    <source>
        <dbReference type="SAM" id="Phobius"/>
    </source>
</evidence>
<proteinExistence type="inferred from homology"/>
<keyword evidence="17" id="KW-1185">Reference proteome</keyword>
<dbReference type="InterPro" id="IPR017103">
    <property type="entry name" value="Iontropic_Glu_rcpt_pln"/>
</dbReference>
<dbReference type="Pfam" id="PF01094">
    <property type="entry name" value="ANF_receptor"/>
    <property type="match status" value="1"/>
</dbReference>
<keyword evidence="9 13" id="KW-0675">Receptor</keyword>
<keyword evidence="3 13" id="KW-0813">Transport</keyword>
<gene>
    <name evidence="16" type="ORF">LSALG_LOCUS39461</name>
</gene>
<dbReference type="GO" id="GO:0015276">
    <property type="term" value="F:ligand-gated monoatomic ion channel activity"/>
    <property type="evidence" value="ECO:0007669"/>
    <property type="project" value="InterPro"/>
</dbReference>
<evidence type="ECO:0000256" key="8">
    <source>
        <dbReference type="ARBA" id="ARBA00023136"/>
    </source>
</evidence>
<evidence type="ECO:0000256" key="6">
    <source>
        <dbReference type="ARBA" id="ARBA00022989"/>
    </source>
</evidence>
<evidence type="ECO:0000259" key="15">
    <source>
        <dbReference type="SMART" id="SM00079"/>
    </source>
</evidence>
<dbReference type="CDD" id="cd19990">
    <property type="entry name" value="PBP1_GABAb_receptor_plant"/>
    <property type="match status" value="1"/>
</dbReference>
<dbReference type="SUPFAM" id="SSF53822">
    <property type="entry name" value="Periplasmic binding protein-like I"/>
    <property type="match status" value="1"/>
</dbReference>
<evidence type="ECO:0000256" key="3">
    <source>
        <dbReference type="ARBA" id="ARBA00022448"/>
    </source>
</evidence>
<feature type="domain" description="Ionotropic glutamate receptor C-terminal" evidence="15">
    <location>
        <begin position="563"/>
        <end position="894"/>
    </location>
</feature>
<dbReference type="PANTHER" id="PTHR18966">
    <property type="entry name" value="IONOTROPIC GLUTAMATE RECEPTOR"/>
    <property type="match status" value="1"/>
</dbReference>
<dbReference type="Pfam" id="PF10613">
    <property type="entry name" value="Lig_chan-Glu_bd"/>
    <property type="match status" value="1"/>
</dbReference>
<evidence type="ECO:0000313" key="17">
    <source>
        <dbReference type="Proteomes" id="UP001177003"/>
    </source>
</evidence>
<evidence type="ECO:0000256" key="4">
    <source>
        <dbReference type="ARBA" id="ARBA00022692"/>
    </source>
</evidence>
<evidence type="ECO:0000256" key="9">
    <source>
        <dbReference type="ARBA" id="ARBA00023170"/>
    </source>
</evidence>
<dbReference type="GO" id="GO:0016020">
    <property type="term" value="C:membrane"/>
    <property type="evidence" value="ECO:0007669"/>
    <property type="project" value="UniProtKB-SubCell"/>
</dbReference>
<dbReference type="InterPro" id="IPR019594">
    <property type="entry name" value="Glu/Gly-bd"/>
</dbReference>
<evidence type="ECO:0000256" key="11">
    <source>
        <dbReference type="ARBA" id="ARBA00023286"/>
    </source>
</evidence>
<evidence type="ECO:0000256" key="12">
    <source>
        <dbReference type="ARBA" id="ARBA00023303"/>
    </source>
</evidence>
<dbReference type="EMBL" id="OX465085">
    <property type="protein sequence ID" value="CAI9300859.1"/>
    <property type="molecule type" value="Genomic_DNA"/>
</dbReference>
<protein>
    <recommendedName>
        <fullName evidence="13">Glutamate receptor</fullName>
    </recommendedName>
</protein>
<sequence>MRLRKGNPSHHIPLNRGSTVGLGVVIKQQSHRYANLKSTKTLAMVMPWDSITLPWPPEIQHPKYSNCLKGTYPKLVLHIFIMPKRSGSCPISQGLFVPVLTIGSRLHYLSSLVIYSVPDEPKAAENLNFVLPMTNCKSFPFLILLLLTFQSLLTAHEDPSYKDIQVGVILDMDSWVGKVFYTCITMAISDFYTANPHYRTRIVFKTRDTNGEPLPLDLLENIEVQAIIGPESTAEARFLEVLGDKANIPILSFSTSPFLNQNPYLLGISQDETTQFKGIAAMVESFKAKNVILICENTANGREMATYMVSAFQEKNIHVTYTSLVSTSANHEIKEEILKLQTMQGKVFVMHTPPSLASDIFSRAKELGMMGEGYMWIITIKIANFLDSVDAEAIKSMQGAVGFRSYFPASRKLNNFVAKWRKEHYYLIPFMEVKEVDYNGIWAYDAVYPLAMAVEKVQTSSIRASLLDEMLRVNFHGLGGEFKLMNRRTISKVMEVVNVIGKGDRRVGFWMMVTGGEFVKEIGKTNSSSSSSNHGLETIIWPGGATSVNQKLRMLQMNGKKLKILVPDFGTIFPNLLQLTVDPKTNLSYVSGYCGDVFNAAFNALDYEVGVEIIPLPYKDGMTYNDLIDKIALKEYDAAVGDISITTNRSLYVDFTLPFTDLGTGTIARNAKKSIWIFLDPLSTDLWITSGCFFLFLGFVIWFIEHRTNEEFQGSAKQQVETTIWFAFSTLVYAHREKLQSNLSRFVVTVWVFVVLVLTSSYTATLSSLLTVQQIGMKEMSIGFLGVSPSVGVVFNNVNLGGAKIENLYTPEAYVKALTSGGVNAIIDDILYIKAVLAMYPASGFSLISTASTTNGFGFAFQKGSPLAGEMSTQIAKMREDGTLKALEDKWLKRQSALMSKDFSSPSPKFLSLYGFQGLFLISGVTMAFALLLSMVRIIREKLHVKIKIQIWRYILRRSSEIHAQDSDAESSV</sequence>
<dbReference type="FunFam" id="1.10.287.70:FF:000037">
    <property type="entry name" value="Glutamate receptor"/>
    <property type="match status" value="1"/>
</dbReference>
<keyword evidence="5" id="KW-0732">Signal</keyword>
<evidence type="ECO:0000256" key="1">
    <source>
        <dbReference type="ARBA" id="ARBA00004141"/>
    </source>
</evidence>
<dbReference type="AlphaFoldDB" id="A0AA35ZYW3"/>
<keyword evidence="8 13" id="KW-0472">Membrane</keyword>
<dbReference type="Gene3D" id="3.40.190.10">
    <property type="entry name" value="Periplasmic binding protein-like II"/>
    <property type="match status" value="2"/>
</dbReference>
<comment type="subcellular location">
    <subcellularLocation>
        <location evidence="1">Membrane</location>
        <topology evidence="1">Multi-pass membrane protein</topology>
    </subcellularLocation>
</comment>
<evidence type="ECO:0000256" key="2">
    <source>
        <dbReference type="ARBA" id="ARBA00008685"/>
    </source>
</evidence>
<reference evidence="16" key="1">
    <citation type="submission" date="2023-04" db="EMBL/GenBank/DDBJ databases">
        <authorList>
            <person name="Vijverberg K."/>
            <person name="Xiong W."/>
            <person name="Schranz E."/>
        </authorList>
    </citation>
    <scope>NUCLEOTIDE SEQUENCE</scope>
</reference>
<keyword evidence="6 14" id="KW-1133">Transmembrane helix</keyword>
<dbReference type="Gene3D" id="3.40.50.2300">
    <property type="match status" value="2"/>
</dbReference>
<dbReference type="Pfam" id="PF00060">
    <property type="entry name" value="Lig_chan"/>
    <property type="match status" value="1"/>
</dbReference>
<dbReference type="InterPro" id="IPR044440">
    <property type="entry name" value="GABAb_receptor_plant_PBP1"/>
</dbReference>
<evidence type="ECO:0000256" key="5">
    <source>
        <dbReference type="ARBA" id="ARBA00022729"/>
    </source>
</evidence>
<accession>A0AA35ZYW3</accession>
<dbReference type="SUPFAM" id="SSF53850">
    <property type="entry name" value="Periplasmic binding protein-like II"/>
    <property type="match status" value="1"/>
</dbReference>